<feature type="region of interest" description="Disordered" evidence="1">
    <location>
        <begin position="120"/>
        <end position="160"/>
    </location>
</feature>
<dbReference type="Pfam" id="PF10469">
    <property type="entry name" value="AKAP7_NLS"/>
    <property type="match status" value="1"/>
</dbReference>
<dbReference type="Proteomes" id="UP000799776">
    <property type="component" value="Unassembled WGS sequence"/>
</dbReference>
<evidence type="ECO:0000256" key="1">
    <source>
        <dbReference type="SAM" id="MobiDB-lite"/>
    </source>
</evidence>
<sequence length="326" mass="36116">MSSRNHRRKRKWANPGKNQGQNQGKKAPLTHFLCLPLVNAGSEPQLKEALKRFKDDVLSDRGSASGASEDSQMLARFEKAVRPVGTIHLTLGAMSMKDQERVREAVDLLKTLDLRAMMQEASQGTGSGVETDSGNQTQKDSQASSASIPPAVSLTGLHSMKPPHDTSMLYAYPSDPSNTLYPFCQALRNRFTEAGLVSPTDKPLRLHATVFNTIYAKIGARNNRSSRHAHQLKPSHEGNESTEEKPETSAGHGPNAGRLPLKWDEADWVLNQMDARSLMERYKDFVWASDVRIEKVSICKMGAKKTLNEKEEVVAEQYEEIASVAF</sequence>
<dbReference type="EMBL" id="ML978713">
    <property type="protein sequence ID" value="KAF2090267.1"/>
    <property type="molecule type" value="Genomic_DNA"/>
</dbReference>
<dbReference type="InterPro" id="IPR019510">
    <property type="entry name" value="AKAP7-like_phosphoesterase"/>
</dbReference>
<feature type="compositionally biased region" description="Basic and acidic residues" evidence="1">
    <location>
        <begin position="234"/>
        <end position="247"/>
    </location>
</feature>
<dbReference type="PANTHER" id="PTHR13360">
    <property type="entry name" value="ACTIVATING SIGNAL COINTEGRATOR 1 COMPLEX SUBUNIT 1"/>
    <property type="match status" value="1"/>
</dbReference>
<dbReference type="GO" id="GO:0005634">
    <property type="term" value="C:nucleus"/>
    <property type="evidence" value="ECO:0007669"/>
    <property type="project" value="TreeGrafter"/>
</dbReference>
<comment type="caution">
    <text evidence="3">The sequence shown here is derived from an EMBL/GenBank/DDBJ whole genome shotgun (WGS) entry which is preliminary data.</text>
</comment>
<keyword evidence="4" id="KW-1185">Reference proteome</keyword>
<feature type="compositionally biased region" description="Basic residues" evidence="1">
    <location>
        <begin position="1"/>
        <end position="12"/>
    </location>
</feature>
<dbReference type="OrthoDB" id="277832at2759"/>
<feature type="compositionally biased region" description="Basic residues" evidence="1">
    <location>
        <begin position="224"/>
        <end position="233"/>
    </location>
</feature>
<gene>
    <name evidence="3" type="ORF">K490DRAFT_35063</name>
</gene>
<organism evidence="3 4">
    <name type="scientific">Saccharata proteae CBS 121410</name>
    <dbReference type="NCBI Taxonomy" id="1314787"/>
    <lineage>
        <taxon>Eukaryota</taxon>
        <taxon>Fungi</taxon>
        <taxon>Dikarya</taxon>
        <taxon>Ascomycota</taxon>
        <taxon>Pezizomycotina</taxon>
        <taxon>Dothideomycetes</taxon>
        <taxon>Dothideomycetes incertae sedis</taxon>
        <taxon>Botryosphaeriales</taxon>
        <taxon>Saccharataceae</taxon>
        <taxon>Saccharata</taxon>
    </lineage>
</organism>
<dbReference type="InterPro" id="IPR009210">
    <property type="entry name" value="ASCC1"/>
</dbReference>
<protein>
    <recommendedName>
        <fullName evidence="2">A-kinase anchor protein 7-like phosphoesterase domain-containing protein</fullName>
    </recommendedName>
</protein>
<feature type="compositionally biased region" description="Polar residues" evidence="1">
    <location>
        <begin position="120"/>
        <end position="147"/>
    </location>
</feature>
<feature type="region of interest" description="Disordered" evidence="1">
    <location>
        <begin position="222"/>
        <end position="259"/>
    </location>
</feature>
<reference evidence="3" key="1">
    <citation type="journal article" date="2020" name="Stud. Mycol.">
        <title>101 Dothideomycetes genomes: a test case for predicting lifestyles and emergence of pathogens.</title>
        <authorList>
            <person name="Haridas S."/>
            <person name="Albert R."/>
            <person name="Binder M."/>
            <person name="Bloem J."/>
            <person name="Labutti K."/>
            <person name="Salamov A."/>
            <person name="Andreopoulos B."/>
            <person name="Baker S."/>
            <person name="Barry K."/>
            <person name="Bills G."/>
            <person name="Bluhm B."/>
            <person name="Cannon C."/>
            <person name="Castanera R."/>
            <person name="Culley D."/>
            <person name="Daum C."/>
            <person name="Ezra D."/>
            <person name="Gonzalez J."/>
            <person name="Henrissat B."/>
            <person name="Kuo A."/>
            <person name="Liang C."/>
            <person name="Lipzen A."/>
            <person name="Lutzoni F."/>
            <person name="Magnuson J."/>
            <person name="Mondo S."/>
            <person name="Nolan M."/>
            <person name="Ohm R."/>
            <person name="Pangilinan J."/>
            <person name="Park H.-J."/>
            <person name="Ramirez L."/>
            <person name="Alfaro M."/>
            <person name="Sun H."/>
            <person name="Tritt A."/>
            <person name="Yoshinaga Y."/>
            <person name="Zwiers L.-H."/>
            <person name="Turgeon B."/>
            <person name="Goodwin S."/>
            <person name="Spatafora J."/>
            <person name="Crous P."/>
            <person name="Grigoriev I."/>
        </authorList>
    </citation>
    <scope>NUCLEOTIDE SEQUENCE</scope>
    <source>
        <strain evidence="3">CBS 121410</strain>
    </source>
</reference>
<proteinExistence type="predicted"/>
<name>A0A9P4M0K3_9PEZI</name>
<evidence type="ECO:0000313" key="4">
    <source>
        <dbReference type="Proteomes" id="UP000799776"/>
    </source>
</evidence>
<dbReference type="GO" id="GO:0006355">
    <property type="term" value="P:regulation of DNA-templated transcription"/>
    <property type="evidence" value="ECO:0007669"/>
    <property type="project" value="TreeGrafter"/>
</dbReference>
<dbReference type="GO" id="GO:0006307">
    <property type="term" value="P:DNA alkylation repair"/>
    <property type="evidence" value="ECO:0007669"/>
    <property type="project" value="InterPro"/>
</dbReference>
<evidence type="ECO:0000259" key="2">
    <source>
        <dbReference type="Pfam" id="PF10469"/>
    </source>
</evidence>
<feature type="domain" description="A-kinase anchor protein 7-like phosphoesterase" evidence="2">
    <location>
        <begin position="30"/>
        <end position="307"/>
    </location>
</feature>
<dbReference type="PANTHER" id="PTHR13360:SF1">
    <property type="entry name" value="ACTIVATING SIGNAL COINTEGRATOR 1 COMPLEX SUBUNIT 1"/>
    <property type="match status" value="1"/>
</dbReference>
<accession>A0A9P4M0K3</accession>
<feature type="region of interest" description="Disordered" evidence="1">
    <location>
        <begin position="1"/>
        <end position="27"/>
    </location>
</feature>
<dbReference type="Gene3D" id="3.90.1140.10">
    <property type="entry name" value="Cyclic phosphodiesterase"/>
    <property type="match status" value="1"/>
</dbReference>
<evidence type="ECO:0000313" key="3">
    <source>
        <dbReference type="EMBL" id="KAF2090267.1"/>
    </source>
</evidence>
<dbReference type="AlphaFoldDB" id="A0A9P4M0K3"/>